<feature type="region of interest" description="Disordered" evidence="1">
    <location>
        <begin position="1"/>
        <end position="32"/>
    </location>
</feature>
<comment type="caution">
    <text evidence="2">The sequence shown here is derived from an EMBL/GenBank/DDBJ whole genome shotgun (WGS) entry which is preliminary data.</text>
</comment>
<evidence type="ECO:0000313" key="3">
    <source>
        <dbReference type="Proteomes" id="UP000265520"/>
    </source>
</evidence>
<name>A0A392VRF0_9FABA</name>
<sequence length="32" mass="3377">MAGNLSQEITEGKTGGQQSKMISSLNPSQKIL</sequence>
<proteinExistence type="predicted"/>
<keyword evidence="3" id="KW-1185">Reference proteome</keyword>
<organism evidence="2 3">
    <name type="scientific">Trifolium medium</name>
    <dbReference type="NCBI Taxonomy" id="97028"/>
    <lineage>
        <taxon>Eukaryota</taxon>
        <taxon>Viridiplantae</taxon>
        <taxon>Streptophyta</taxon>
        <taxon>Embryophyta</taxon>
        <taxon>Tracheophyta</taxon>
        <taxon>Spermatophyta</taxon>
        <taxon>Magnoliopsida</taxon>
        <taxon>eudicotyledons</taxon>
        <taxon>Gunneridae</taxon>
        <taxon>Pentapetalae</taxon>
        <taxon>rosids</taxon>
        <taxon>fabids</taxon>
        <taxon>Fabales</taxon>
        <taxon>Fabaceae</taxon>
        <taxon>Papilionoideae</taxon>
        <taxon>50 kb inversion clade</taxon>
        <taxon>NPAAA clade</taxon>
        <taxon>Hologalegina</taxon>
        <taxon>IRL clade</taxon>
        <taxon>Trifolieae</taxon>
        <taxon>Trifolium</taxon>
    </lineage>
</organism>
<feature type="non-terminal residue" evidence="2">
    <location>
        <position position="32"/>
    </location>
</feature>
<dbReference type="AlphaFoldDB" id="A0A392VRF0"/>
<protein>
    <submittedName>
        <fullName evidence="2">Uncharacterized protein</fullName>
    </submittedName>
</protein>
<reference evidence="2 3" key="1">
    <citation type="journal article" date="2018" name="Front. Plant Sci.">
        <title>Red Clover (Trifolium pratense) and Zigzag Clover (T. medium) - A Picture of Genomic Similarities and Differences.</title>
        <authorList>
            <person name="Dluhosova J."/>
            <person name="Istvanek J."/>
            <person name="Nedelnik J."/>
            <person name="Repkova J."/>
        </authorList>
    </citation>
    <scope>NUCLEOTIDE SEQUENCE [LARGE SCALE GENOMIC DNA]</scope>
    <source>
        <strain evidence="3">cv. 10/8</strain>
        <tissue evidence="2">Leaf</tissue>
    </source>
</reference>
<evidence type="ECO:0000313" key="2">
    <source>
        <dbReference type="EMBL" id="MCI90487.1"/>
    </source>
</evidence>
<dbReference type="EMBL" id="LXQA011245827">
    <property type="protein sequence ID" value="MCI90487.1"/>
    <property type="molecule type" value="Genomic_DNA"/>
</dbReference>
<dbReference type="Proteomes" id="UP000265520">
    <property type="component" value="Unassembled WGS sequence"/>
</dbReference>
<evidence type="ECO:0000256" key="1">
    <source>
        <dbReference type="SAM" id="MobiDB-lite"/>
    </source>
</evidence>
<accession>A0A392VRF0</accession>
<feature type="compositionally biased region" description="Polar residues" evidence="1">
    <location>
        <begin position="16"/>
        <end position="32"/>
    </location>
</feature>